<sequence>MGDRETWTSVEFGGSHRGWAGVLVADGSVPRPVYFSMMSGGDGHSVSQWSVYDGRHGRPRAAALRAVCACGWSGPERRLDWEEFGEEELDVAGYPVAEVCEQDWDDHLEDVDRSTLPLPETVACLLRQLEEEIDTLRASSPLAAVRAARKAEVVVQRAVERAARDVGYDMDLDDVAAALGLDDAEAKQLLIRLGRRR</sequence>
<dbReference type="EMBL" id="CP163445">
    <property type="protein sequence ID" value="XDQ77632.1"/>
    <property type="molecule type" value="Genomic_DNA"/>
</dbReference>
<organism evidence="1">
    <name type="scientific">Streptomyces sp. Y1</name>
    <dbReference type="NCBI Taxonomy" id="3238634"/>
    <lineage>
        <taxon>Bacteria</taxon>
        <taxon>Bacillati</taxon>
        <taxon>Actinomycetota</taxon>
        <taxon>Actinomycetes</taxon>
        <taxon>Kitasatosporales</taxon>
        <taxon>Streptomycetaceae</taxon>
        <taxon>Streptomyces</taxon>
    </lineage>
</organism>
<proteinExistence type="predicted"/>
<name>A0AB39TF67_9ACTN</name>
<gene>
    <name evidence="1" type="ORF">AB2U05_03595</name>
</gene>
<protein>
    <submittedName>
        <fullName evidence="1">Uncharacterized protein</fullName>
    </submittedName>
</protein>
<evidence type="ECO:0000313" key="1">
    <source>
        <dbReference type="EMBL" id="XDQ77632.1"/>
    </source>
</evidence>
<dbReference type="RefSeq" id="WP_369182401.1">
    <property type="nucleotide sequence ID" value="NZ_CP163445.1"/>
</dbReference>
<reference evidence="1" key="1">
    <citation type="submission" date="2024-07" db="EMBL/GenBank/DDBJ databases">
        <authorList>
            <person name="Yu S.T."/>
        </authorList>
    </citation>
    <scope>NUCLEOTIDE SEQUENCE</scope>
    <source>
        <strain evidence="1">Y1</strain>
    </source>
</reference>
<accession>A0AB39TF67</accession>
<dbReference type="AlphaFoldDB" id="A0AB39TF67"/>